<accession>A0ABR0AJ70</accession>
<sequence length="91" mass="9738">MPQICLHSTKLLAMHNGNVNFAARSTQVFGGDPLYFIGGRSSNGFRKLESGPRCHVLSELQGTEIGKGCKKSPNSRLKLAHSPVGLAKSVC</sequence>
<protein>
    <submittedName>
        <fullName evidence="1">Uncharacterized protein</fullName>
    </submittedName>
</protein>
<evidence type="ECO:0000313" key="2">
    <source>
        <dbReference type="Proteomes" id="UP001234178"/>
    </source>
</evidence>
<reference evidence="1 2" key="1">
    <citation type="journal article" date="2023" name="Nucleic Acids Res.">
        <title>The hologenome of Daphnia magna reveals possible DNA methylation and microbiome-mediated evolution of the host genome.</title>
        <authorList>
            <person name="Chaturvedi A."/>
            <person name="Li X."/>
            <person name="Dhandapani V."/>
            <person name="Marshall H."/>
            <person name="Kissane S."/>
            <person name="Cuenca-Cambronero M."/>
            <person name="Asole G."/>
            <person name="Calvet F."/>
            <person name="Ruiz-Romero M."/>
            <person name="Marangio P."/>
            <person name="Guigo R."/>
            <person name="Rago D."/>
            <person name="Mirbahai L."/>
            <person name="Eastwood N."/>
            <person name="Colbourne J.K."/>
            <person name="Zhou J."/>
            <person name="Mallon E."/>
            <person name="Orsini L."/>
        </authorList>
    </citation>
    <scope>NUCLEOTIDE SEQUENCE [LARGE SCALE GENOMIC DNA]</scope>
    <source>
        <strain evidence="1">LRV0_1</strain>
    </source>
</reference>
<evidence type="ECO:0000313" key="1">
    <source>
        <dbReference type="EMBL" id="KAK4025170.1"/>
    </source>
</evidence>
<comment type="caution">
    <text evidence="1">The sequence shown here is derived from an EMBL/GenBank/DDBJ whole genome shotgun (WGS) entry which is preliminary data.</text>
</comment>
<keyword evidence="2" id="KW-1185">Reference proteome</keyword>
<dbReference type="EMBL" id="JAOYFB010000037">
    <property type="protein sequence ID" value="KAK4025170.1"/>
    <property type="molecule type" value="Genomic_DNA"/>
</dbReference>
<organism evidence="1 2">
    <name type="scientific">Daphnia magna</name>
    <dbReference type="NCBI Taxonomy" id="35525"/>
    <lineage>
        <taxon>Eukaryota</taxon>
        <taxon>Metazoa</taxon>
        <taxon>Ecdysozoa</taxon>
        <taxon>Arthropoda</taxon>
        <taxon>Crustacea</taxon>
        <taxon>Branchiopoda</taxon>
        <taxon>Diplostraca</taxon>
        <taxon>Cladocera</taxon>
        <taxon>Anomopoda</taxon>
        <taxon>Daphniidae</taxon>
        <taxon>Daphnia</taxon>
    </lineage>
</organism>
<name>A0ABR0AJ70_9CRUS</name>
<gene>
    <name evidence="1" type="ORF">OUZ56_010670</name>
</gene>
<dbReference type="Proteomes" id="UP001234178">
    <property type="component" value="Unassembled WGS sequence"/>
</dbReference>
<proteinExistence type="predicted"/>